<reference evidence="3 4" key="1">
    <citation type="submission" date="2018-09" db="EMBL/GenBank/DDBJ databases">
        <title>Genomic investigation of the strawberry pathogen Phytophthora fragariae indicates pathogenicity is determined by transcriptional variation in three key races.</title>
        <authorList>
            <person name="Adams T.M."/>
            <person name="Armitage A.D."/>
            <person name="Sobczyk M.K."/>
            <person name="Bates H.J."/>
            <person name="Dunwell J.M."/>
            <person name="Nellist C.F."/>
            <person name="Harrison R.J."/>
        </authorList>
    </citation>
    <scope>NUCLEOTIDE SEQUENCE [LARGE SCALE GENOMIC DNA]</scope>
    <source>
        <strain evidence="3 4">NOV-77</strain>
    </source>
</reference>
<comment type="caution">
    <text evidence="3">The sequence shown here is derived from an EMBL/GenBank/DDBJ whole genome shotgun (WGS) entry which is preliminary data.</text>
</comment>
<organism evidence="3 4">
    <name type="scientific">Phytophthora fragariae</name>
    <dbReference type="NCBI Taxonomy" id="53985"/>
    <lineage>
        <taxon>Eukaryota</taxon>
        <taxon>Sar</taxon>
        <taxon>Stramenopiles</taxon>
        <taxon>Oomycota</taxon>
        <taxon>Peronosporomycetes</taxon>
        <taxon>Peronosporales</taxon>
        <taxon>Peronosporaceae</taxon>
        <taxon>Phytophthora</taxon>
    </lineage>
</organism>
<protein>
    <submittedName>
        <fullName evidence="3">Uncharacterized protein</fullName>
    </submittedName>
</protein>
<dbReference type="Proteomes" id="UP000486351">
    <property type="component" value="Unassembled WGS sequence"/>
</dbReference>
<keyword evidence="2" id="KW-0472">Membrane</keyword>
<evidence type="ECO:0000313" key="4">
    <source>
        <dbReference type="Proteomes" id="UP000486351"/>
    </source>
</evidence>
<evidence type="ECO:0000256" key="1">
    <source>
        <dbReference type="SAM" id="MobiDB-lite"/>
    </source>
</evidence>
<name>A0A6G0SEY4_9STRA</name>
<keyword evidence="2" id="KW-1133">Transmembrane helix</keyword>
<dbReference type="AlphaFoldDB" id="A0A6G0SEY4"/>
<evidence type="ECO:0000313" key="3">
    <source>
        <dbReference type="EMBL" id="KAE9357372.1"/>
    </source>
</evidence>
<feature type="transmembrane region" description="Helical" evidence="2">
    <location>
        <begin position="12"/>
        <end position="36"/>
    </location>
</feature>
<keyword evidence="2" id="KW-0812">Transmembrane</keyword>
<feature type="region of interest" description="Disordered" evidence="1">
    <location>
        <begin position="38"/>
        <end position="62"/>
    </location>
</feature>
<dbReference type="EMBL" id="QXFY01000095">
    <property type="protein sequence ID" value="KAE9357372.1"/>
    <property type="molecule type" value="Genomic_DNA"/>
</dbReference>
<gene>
    <name evidence="3" type="ORF">PF008_g3195</name>
</gene>
<accession>A0A6G0SEY4</accession>
<evidence type="ECO:0000256" key="2">
    <source>
        <dbReference type="SAM" id="Phobius"/>
    </source>
</evidence>
<sequence length="62" mass="6604">MLATPSQHANPILLHGTNIFSLLSLSSLSLSLSLSLSSPLLPPPSPATKLHKAPNTRRSYDI</sequence>
<proteinExistence type="predicted"/>